<accession>A0A937UTM2</accession>
<keyword evidence="2" id="KW-1185">Reference proteome</keyword>
<dbReference type="AlphaFoldDB" id="A0A937UTM2"/>
<organism evidence="1 2">
    <name type="scientific">Frankia nepalensis</name>
    <dbReference type="NCBI Taxonomy" id="1836974"/>
    <lineage>
        <taxon>Bacteria</taxon>
        <taxon>Bacillati</taxon>
        <taxon>Actinomycetota</taxon>
        <taxon>Actinomycetes</taxon>
        <taxon>Frankiales</taxon>
        <taxon>Frankiaceae</taxon>
        <taxon>Frankia</taxon>
    </lineage>
</organism>
<protein>
    <submittedName>
        <fullName evidence="1">Uncharacterized protein</fullName>
    </submittedName>
</protein>
<proteinExistence type="predicted"/>
<comment type="caution">
    <text evidence="1">The sequence shown here is derived from an EMBL/GenBank/DDBJ whole genome shotgun (WGS) entry which is preliminary data.</text>
</comment>
<evidence type="ECO:0000313" key="2">
    <source>
        <dbReference type="Proteomes" id="UP000604475"/>
    </source>
</evidence>
<name>A0A937UTM2_9ACTN</name>
<reference evidence="1" key="1">
    <citation type="submission" date="2020-12" db="EMBL/GenBank/DDBJ databases">
        <title>Genomic characterization of non-nitrogen-fixing Frankia strains.</title>
        <authorList>
            <person name="Carlos-Shanley C."/>
            <person name="Guerra T."/>
            <person name="Hahn D."/>
        </authorList>
    </citation>
    <scope>NUCLEOTIDE SEQUENCE</scope>
    <source>
        <strain evidence="1">CN6</strain>
    </source>
</reference>
<dbReference type="RefSeq" id="WP_203005300.1">
    <property type="nucleotide sequence ID" value="NZ_JADWYU010000225.1"/>
</dbReference>
<gene>
    <name evidence="1" type="ORF">I7412_42715</name>
</gene>
<evidence type="ECO:0000313" key="1">
    <source>
        <dbReference type="EMBL" id="MBL7633752.1"/>
    </source>
</evidence>
<dbReference type="Proteomes" id="UP000604475">
    <property type="component" value="Unassembled WGS sequence"/>
</dbReference>
<dbReference type="EMBL" id="JAEACQ010000397">
    <property type="protein sequence ID" value="MBL7633752.1"/>
    <property type="molecule type" value="Genomic_DNA"/>
</dbReference>
<sequence length="118" mass="12479">MTTRIALLDLPGLLVDVVVEAFAREPDVVIDVLPSGSPPGRILAGRPDVVMVGVEAPWSYPPAEGLLCQHPGLGLFAISPDARQVWAHELRPSARALAEVSASGLRAAVSEAVSRRRP</sequence>